<dbReference type="RefSeq" id="WP_311191301.1">
    <property type="nucleotide sequence ID" value="NZ_CP115541.1"/>
</dbReference>
<proteinExistence type="predicted"/>
<reference evidence="1 2" key="1">
    <citation type="submission" date="2022-12" db="EMBL/GenBank/DDBJ databases">
        <title>Two new species, Stenotrophomonas aracearum and Stenotrophomonas oahuensis, isolated from Anthurium (Araceae family) in Hawaii.</title>
        <authorList>
            <person name="Chunag S.C."/>
            <person name="Dobhal S."/>
            <person name="Alvarez A."/>
            <person name="Arif M."/>
        </authorList>
    </citation>
    <scope>NUCLEOTIDE SEQUENCE [LARGE SCALE GENOMIC DNA]</scope>
    <source>
        <strain evidence="1 2">A5586</strain>
    </source>
</reference>
<name>A0ABY9YNB7_9GAMM</name>
<dbReference type="Proteomes" id="UP001302072">
    <property type="component" value="Chromosome"/>
</dbReference>
<protein>
    <submittedName>
        <fullName evidence="1">Uncharacterized protein</fullName>
    </submittedName>
</protein>
<evidence type="ECO:0000313" key="2">
    <source>
        <dbReference type="Proteomes" id="UP001302072"/>
    </source>
</evidence>
<organism evidence="1 2">
    <name type="scientific">Stenotrophomonas oahuensis</name>
    <dbReference type="NCBI Taxonomy" id="3003271"/>
    <lineage>
        <taxon>Bacteria</taxon>
        <taxon>Pseudomonadati</taxon>
        <taxon>Pseudomonadota</taxon>
        <taxon>Gammaproteobacteria</taxon>
        <taxon>Lysobacterales</taxon>
        <taxon>Lysobacteraceae</taxon>
        <taxon>Stenotrophomonas</taxon>
    </lineage>
</organism>
<keyword evidence="2" id="KW-1185">Reference proteome</keyword>
<accession>A0ABY9YNB7</accession>
<evidence type="ECO:0000313" key="1">
    <source>
        <dbReference type="EMBL" id="WNH52096.1"/>
    </source>
</evidence>
<gene>
    <name evidence="1" type="ORF">PDM29_17410</name>
</gene>
<dbReference type="EMBL" id="CP115541">
    <property type="protein sequence ID" value="WNH52096.1"/>
    <property type="molecule type" value="Genomic_DNA"/>
</dbReference>
<sequence length="107" mass="12263">MMDNEWANLTDEQREFRRRFWRAPKSVMINALTHEGANTYPNCPSVPCMKTRGLWIRDLGVEPGRRMYLGTGQELMVLAANPSAEAILKVVVRFQATGERWKLVPAD</sequence>